<evidence type="ECO:0000256" key="10">
    <source>
        <dbReference type="ARBA" id="ARBA00066767"/>
    </source>
</evidence>
<keyword evidence="17" id="KW-1185">Reference proteome</keyword>
<dbReference type="GO" id="GO:0030163">
    <property type="term" value="P:protein catabolic process"/>
    <property type="evidence" value="ECO:0007669"/>
    <property type="project" value="UniProtKB-UniRule"/>
</dbReference>
<dbReference type="FunFam" id="3.30.70.3550:FF:000001">
    <property type="entry name" value="Leucyl/phenylalanyl-tRNA--protein transferase"/>
    <property type="match status" value="1"/>
</dbReference>
<comment type="subcellular location">
    <subcellularLocation>
        <location evidence="1 15">Cytoplasm</location>
    </subcellularLocation>
</comment>
<evidence type="ECO:0000256" key="6">
    <source>
        <dbReference type="ARBA" id="ARBA00050652"/>
    </source>
</evidence>
<dbReference type="HAMAP" id="MF_00688">
    <property type="entry name" value="Leu_Phe_trans"/>
    <property type="match status" value="1"/>
</dbReference>
<dbReference type="Gene3D" id="3.40.630.70">
    <property type="entry name" value="Leucyl/phenylalanyl-tRNA-protein transferase, C-terminal domain"/>
    <property type="match status" value="1"/>
</dbReference>
<evidence type="ECO:0000256" key="1">
    <source>
        <dbReference type="ARBA" id="ARBA00004496"/>
    </source>
</evidence>
<comment type="catalytic activity">
    <reaction evidence="5 15">
        <text>L-phenylalanyl-tRNA(Phe) + an N-terminal L-alpha-aminoacyl-[protein] = an N-terminal L-phenylalanyl-L-alpha-aminoacyl-[protein] + tRNA(Phe)</text>
        <dbReference type="Rhea" id="RHEA:43632"/>
        <dbReference type="Rhea" id="RHEA-COMP:9668"/>
        <dbReference type="Rhea" id="RHEA-COMP:9699"/>
        <dbReference type="Rhea" id="RHEA-COMP:10636"/>
        <dbReference type="Rhea" id="RHEA-COMP:10637"/>
        <dbReference type="ChEBI" id="CHEBI:78442"/>
        <dbReference type="ChEBI" id="CHEBI:78531"/>
        <dbReference type="ChEBI" id="CHEBI:78597"/>
        <dbReference type="ChEBI" id="CHEBI:83561"/>
        <dbReference type="EC" id="2.3.2.6"/>
    </reaction>
</comment>
<dbReference type="EC" id="2.3.2.6" evidence="10 15"/>
<dbReference type="SUPFAM" id="SSF55729">
    <property type="entry name" value="Acyl-CoA N-acyltransferases (Nat)"/>
    <property type="match status" value="1"/>
</dbReference>
<dbReference type="Gene3D" id="3.30.70.3550">
    <property type="entry name" value="Leucyl/phenylalanyl-tRNA-protein transferase, N-terminal domain"/>
    <property type="match status" value="1"/>
</dbReference>
<dbReference type="InterPro" id="IPR016181">
    <property type="entry name" value="Acyl_CoA_acyltransferase"/>
</dbReference>
<dbReference type="RefSeq" id="WP_108603657.1">
    <property type="nucleotide sequence ID" value="NZ_CP026604.1"/>
</dbReference>
<evidence type="ECO:0000313" key="16">
    <source>
        <dbReference type="EMBL" id="AWB67612.1"/>
    </source>
</evidence>
<dbReference type="NCBIfam" id="TIGR00667">
    <property type="entry name" value="aat"/>
    <property type="match status" value="1"/>
</dbReference>
<reference evidence="16 17" key="1">
    <citation type="submission" date="2018-01" db="EMBL/GenBank/DDBJ databases">
        <title>Genome sequence of a Cantenovulum-like bacteria.</title>
        <authorList>
            <person name="Tan W.R."/>
            <person name="Lau N.-S."/>
            <person name="Go F."/>
            <person name="Amirul A.-A.A."/>
        </authorList>
    </citation>
    <scope>NUCLEOTIDE SEQUENCE [LARGE SCALE GENOMIC DNA]</scope>
    <source>
        <strain evidence="16 17">CCB-QB4</strain>
    </source>
</reference>
<evidence type="ECO:0000256" key="4">
    <source>
        <dbReference type="ARBA" id="ARBA00023315"/>
    </source>
</evidence>
<comment type="similarity">
    <text evidence="9 15">Belongs to the L/F-transferase family.</text>
</comment>
<evidence type="ECO:0000256" key="11">
    <source>
        <dbReference type="ARBA" id="ARBA00074372"/>
    </source>
</evidence>
<comment type="catalytic activity">
    <reaction evidence="7 15">
        <text>N-terminal L-lysyl-[protein] + L-leucyl-tRNA(Leu) = N-terminal L-leucyl-L-lysyl-[protein] + tRNA(Leu) + H(+)</text>
        <dbReference type="Rhea" id="RHEA:12340"/>
        <dbReference type="Rhea" id="RHEA-COMP:9613"/>
        <dbReference type="Rhea" id="RHEA-COMP:9622"/>
        <dbReference type="Rhea" id="RHEA-COMP:12670"/>
        <dbReference type="Rhea" id="RHEA-COMP:12671"/>
        <dbReference type="ChEBI" id="CHEBI:15378"/>
        <dbReference type="ChEBI" id="CHEBI:65249"/>
        <dbReference type="ChEBI" id="CHEBI:78442"/>
        <dbReference type="ChEBI" id="CHEBI:78494"/>
        <dbReference type="ChEBI" id="CHEBI:133043"/>
        <dbReference type="EC" id="2.3.2.6"/>
    </reaction>
</comment>
<dbReference type="InterPro" id="IPR042203">
    <property type="entry name" value="Leu/Phe-tRNA_Trfase_C"/>
</dbReference>
<evidence type="ECO:0000256" key="14">
    <source>
        <dbReference type="ARBA" id="ARBA00083640"/>
    </source>
</evidence>
<dbReference type="KEGG" id="cate:C2869_14700"/>
<dbReference type="PANTHER" id="PTHR30098">
    <property type="entry name" value="LEUCYL/PHENYLALANYL-TRNA--PROTEIN TRANSFERASE"/>
    <property type="match status" value="1"/>
</dbReference>
<dbReference type="FunFam" id="3.40.630.70:FF:000001">
    <property type="entry name" value="Leucyl/phenylalanyl-tRNA--protein transferase"/>
    <property type="match status" value="1"/>
</dbReference>
<evidence type="ECO:0000256" key="15">
    <source>
        <dbReference type="HAMAP-Rule" id="MF_00688"/>
    </source>
</evidence>
<dbReference type="AlphaFoldDB" id="A0A2S0VTV7"/>
<evidence type="ECO:0000256" key="7">
    <source>
        <dbReference type="ARBA" id="ARBA00051538"/>
    </source>
</evidence>
<sequence>MTTAVYQLDPERIEFPPATHALSHPNGLLAIGGDLSIPRLIQAYNNGIFPWYNPGEPILWWSPDPRAILELDEFHLSRSLKKSLRTKGFTYSVNLAFSEVIAQCANIRAKHERTWITEDIYQSYNQLHAQGIAHSVEVWQNNILVGGLYGINVGKIFCGESMFHTQTDASKCAMAILVQILREHDYQFIDCQLQNDHLKSLGVKEIKREHFLSQLNCYKQMSTDSACWQPRSIDYLME</sequence>
<dbReference type="GO" id="GO:0008914">
    <property type="term" value="F:leucyl-tRNA--protein transferase activity"/>
    <property type="evidence" value="ECO:0007669"/>
    <property type="project" value="UniProtKB-UniRule"/>
</dbReference>
<evidence type="ECO:0000256" key="2">
    <source>
        <dbReference type="ARBA" id="ARBA00022490"/>
    </source>
</evidence>
<evidence type="ECO:0000256" key="5">
    <source>
        <dbReference type="ARBA" id="ARBA00050607"/>
    </source>
</evidence>
<evidence type="ECO:0000313" key="17">
    <source>
        <dbReference type="Proteomes" id="UP000244441"/>
    </source>
</evidence>
<accession>A0A2S0VTV7</accession>
<comment type="catalytic activity">
    <reaction evidence="6 15">
        <text>N-terminal L-arginyl-[protein] + L-leucyl-tRNA(Leu) = N-terminal L-leucyl-L-arginyl-[protein] + tRNA(Leu) + H(+)</text>
        <dbReference type="Rhea" id="RHEA:50416"/>
        <dbReference type="Rhea" id="RHEA-COMP:9613"/>
        <dbReference type="Rhea" id="RHEA-COMP:9622"/>
        <dbReference type="Rhea" id="RHEA-COMP:12672"/>
        <dbReference type="Rhea" id="RHEA-COMP:12673"/>
        <dbReference type="ChEBI" id="CHEBI:15378"/>
        <dbReference type="ChEBI" id="CHEBI:64719"/>
        <dbReference type="ChEBI" id="CHEBI:78442"/>
        <dbReference type="ChEBI" id="CHEBI:78494"/>
        <dbReference type="ChEBI" id="CHEBI:133044"/>
        <dbReference type="EC" id="2.3.2.6"/>
    </reaction>
</comment>
<dbReference type="Proteomes" id="UP000244441">
    <property type="component" value="Chromosome"/>
</dbReference>
<dbReference type="EMBL" id="CP026604">
    <property type="protein sequence ID" value="AWB67612.1"/>
    <property type="molecule type" value="Genomic_DNA"/>
</dbReference>
<protein>
    <recommendedName>
        <fullName evidence="11 15">Leucyl/phenylalanyl-tRNA--protein transferase</fullName>
        <ecNumber evidence="10 15">2.3.2.6</ecNumber>
    </recommendedName>
    <alternativeName>
        <fullName evidence="12 15">L/F-transferase</fullName>
    </alternativeName>
    <alternativeName>
        <fullName evidence="13 15">Leucyltransferase</fullName>
    </alternativeName>
    <alternativeName>
        <fullName evidence="14 15">Phenyalanyltransferase</fullName>
    </alternativeName>
</protein>
<keyword evidence="3 15" id="KW-0808">Transferase</keyword>
<evidence type="ECO:0000256" key="9">
    <source>
        <dbReference type="ARBA" id="ARBA00061535"/>
    </source>
</evidence>
<comment type="function">
    <text evidence="8 15">Functions in the N-end rule pathway of protein degradation where it conjugates Leu, Phe and, less efficiently, Met from aminoacyl-tRNAs to the N-termini of proteins containing an N-terminal arginine or lysine.</text>
</comment>
<name>A0A2S0VTV7_9ALTE</name>
<evidence type="ECO:0000256" key="13">
    <source>
        <dbReference type="ARBA" id="ARBA00077165"/>
    </source>
</evidence>
<dbReference type="OrthoDB" id="9790282at2"/>
<evidence type="ECO:0000256" key="8">
    <source>
        <dbReference type="ARBA" id="ARBA00054043"/>
    </source>
</evidence>
<dbReference type="GO" id="GO:0005737">
    <property type="term" value="C:cytoplasm"/>
    <property type="evidence" value="ECO:0007669"/>
    <property type="project" value="UniProtKB-SubCell"/>
</dbReference>
<evidence type="ECO:0000256" key="3">
    <source>
        <dbReference type="ARBA" id="ARBA00022679"/>
    </source>
</evidence>
<dbReference type="Pfam" id="PF03588">
    <property type="entry name" value="Leu_Phe_trans"/>
    <property type="match status" value="1"/>
</dbReference>
<proteinExistence type="inferred from homology"/>
<dbReference type="PANTHER" id="PTHR30098:SF2">
    <property type="entry name" value="LEUCYL_PHENYLALANYL-TRNA--PROTEIN TRANSFERASE"/>
    <property type="match status" value="1"/>
</dbReference>
<keyword evidence="2 15" id="KW-0963">Cytoplasm</keyword>
<keyword evidence="4 15" id="KW-0012">Acyltransferase</keyword>
<dbReference type="InterPro" id="IPR004616">
    <property type="entry name" value="Leu/Phe-tRNA_Trfase"/>
</dbReference>
<gene>
    <name evidence="15" type="primary">aat</name>
    <name evidence="16" type="ORF">C2869_14700</name>
</gene>
<evidence type="ECO:0000256" key="12">
    <source>
        <dbReference type="ARBA" id="ARBA00077136"/>
    </source>
</evidence>
<organism evidence="16 17">
    <name type="scientific">Saccharobesus litoralis</name>
    <dbReference type="NCBI Taxonomy" id="2172099"/>
    <lineage>
        <taxon>Bacteria</taxon>
        <taxon>Pseudomonadati</taxon>
        <taxon>Pseudomonadota</taxon>
        <taxon>Gammaproteobacteria</taxon>
        <taxon>Alteromonadales</taxon>
        <taxon>Alteromonadaceae</taxon>
        <taxon>Saccharobesus</taxon>
    </lineage>
</organism>
<dbReference type="InterPro" id="IPR042221">
    <property type="entry name" value="Leu/Phe-tRNA_Trfase_N"/>
</dbReference>